<organism evidence="3 6">
    <name type="scientific">Adineta ricciae</name>
    <name type="common">Rotifer</name>
    <dbReference type="NCBI Taxonomy" id="249248"/>
    <lineage>
        <taxon>Eukaryota</taxon>
        <taxon>Metazoa</taxon>
        <taxon>Spiralia</taxon>
        <taxon>Gnathifera</taxon>
        <taxon>Rotifera</taxon>
        <taxon>Eurotatoria</taxon>
        <taxon>Bdelloidea</taxon>
        <taxon>Adinetida</taxon>
        <taxon>Adinetidae</taxon>
        <taxon>Adineta</taxon>
    </lineage>
</organism>
<dbReference type="GO" id="GO:0000271">
    <property type="term" value="P:polysaccharide biosynthetic process"/>
    <property type="evidence" value="ECO:0007669"/>
    <property type="project" value="TreeGrafter"/>
</dbReference>
<feature type="transmembrane region" description="Helical" evidence="1">
    <location>
        <begin position="106"/>
        <end position="125"/>
    </location>
</feature>
<dbReference type="EMBL" id="CAJNOJ010000581">
    <property type="protein sequence ID" value="CAF1489692.1"/>
    <property type="molecule type" value="Genomic_DNA"/>
</dbReference>
<reference evidence="3" key="1">
    <citation type="submission" date="2021-02" db="EMBL/GenBank/DDBJ databases">
        <authorList>
            <person name="Nowell W R."/>
        </authorList>
    </citation>
    <scope>NUCLEOTIDE SEQUENCE</scope>
</reference>
<dbReference type="InterPro" id="IPR002656">
    <property type="entry name" value="Acyl_transf_3_dom"/>
</dbReference>
<evidence type="ECO:0000313" key="5">
    <source>
        <dbReference type="Proteomes" id="UP000663828"/>
    </source>
</evidence>
<dbReference type="Pfam" id="PF01757">
    <property type="entry name" value="Acyl_transf_3"/>
    <property type="match status" value="1"/>
</dbReference>
<feature type="transmembrane region" description="Helical" evidence="1">
    <location>
        <begin position="311"/>
        <end position="334"/>
    </location>
</feature>
<dbReference type="Proteomes" id="UP000663828">
    <property type="component" value="Unassembled WGS sequence"/>
</dbReference>
<dbReference type="GO" id="GO:0016747">
    <property type="term" value="F:acyltransferase activity, transferring groups other than amino-acyl groups"/>
    <property type="evidence" value="ECO:0007669"/>
    <property type="project" value="InterPro"/>
</dbReference>
<gene>
    <name evidence="3" type="ORF">EDS130_LOCUS41947</name>
    <name evidence="4" type="ORF">XAT740_LOCUS42522</name>
</gene>
<keyword evidence="1" id="KW-1133">Transmembrane helix</keyword>
<feature type="transmembrane region" description="Helical" evidence="1">
    <location>
        <begin position="245"/>
        <end position="269"/>
    </location>
</feature>
<keyword evidence="5" id="KW-1185">Reference proteome</keyword>
<keyword evidence="1" id="KW-0812">Transmembrane</keyword>
<dbReference type="OrthoDB" id="10011526at2759"/>
<proteinExistence type="predicted"/>
<dbReference type="InterPro" id="IPR050879">
    <property type="entry name" value="Acyltransferase_3"/>
</dbReference>
<feature type="transmembrane region" description="Helical" evidence="1">
    <location>
        <begin position="417"/>
        <end position="434"/>
    </location>
</feature>
<keyword evidence="1" id="KW-0472">Membrane</keyword>
<evidence type="ECO:0000259" key="2">
    <source>
        <dbReference type="Pfam" id="PF01757"/>
    </source>
</evidence>
<feature type="transmembrane region" description="Helical" evidence="1">
    <location>
        <begin position="25"/>
        <end position="43"/>
    </location>
</feature>
<evidence type="ECO:0000313" key="3">
    <source>
        <dbReference type="EMBL" id="CAF1489692.1"/>
    </source>
</evidence>
<feature type="transmembrane region" description="Helical" evidence="1">
    <location>
        <begin position="209"/>
        <end position="230"/>
    </location>
</feature>
<accession>A0A815SLK6</accession>
<evidence type="ECO:0000313" key="6">
    <source>
        <dbReference type="Proteomes" id="UP000663852"/>
    </source>
</evidence>
<sequence>MELTPTITTEQNQLKNNNKQSLRRPIIHVFTGFRALACLWVFIEHCGLKDMDELVALNIKWVGYAGEAGVAVFFCLSGFIMVWNYGDCEFKSARCYWSFIGRRASRLFPLYYFSLLLSIYNIRCVWSEGMSCTVSNWIYILSTLLIITTWIPYVFNVERWNFVTWSVQTEWFFYLTFPFLIRLIRYLLNTTQISLLSHVENKKKTLKRLYLMWCVVLCISTIFLLIRLILHDDLTVSLTHRQTNMIYIFPITRIPEFILGMITGIIFMLNASSDYYIDGSETNVATALLSNNNDQQQAQKMSSSKVNILNYNYNCLIFDICFALQIFFFIIILSPLLFIDLMHTKYRYIIGFGPLPSIIVCIDLYFSAKYTHSITSRLLTTSLMIDMGEISYAFYCLVETLPIVYLSISGITEKSAIMRFFAGIGIAVFARHYIEVPFYTWANRKLPKCRCL</sequence>
<feature type="domain" description="Acyltransferase 3" evidence="2">
    <location>
        <begin position="31"/>
        <end position="428"/>
    </location>
</feature>
<feature type="transmembrane region" description="Helical" evidence="1">
    <location>
        <begin position="64"/>
        <end position="86"/>
    </location>
</feature>
<dbReference type="PANTHER" id="PTHR23028:SF53">
    <property type="entry name" value="ACYL_TRANSF_3 DOMAIN-CONTAINING PROTEIN"/>
    <property type="match status" value="1"/>
</dbReference>
<dbReference type="Proteomes" id="UP000663852">
    <property type="component" value="Unassembled WGS sequence"/>
</dbReference>
<feature type="transmembrane region" description="Helical" evidence="1">
    <location>
        <begin position="346"/>
        <end position="368"/>
    </location>
</feature>
<feature type="transmembrane region" description="Helical" evidence="1">
    <location>
        <begin position="389"/>
        <end position="411"/>
    </location>
</feature>
<name>A0A815SLK6_ADIRI</name>
<evidence type="ECO:0000256" key="1">
    <source>
        <dbReference type="SAM" id="Phobius"/>
    </source>
</evidence>
<protein>
    <recommendedName>
        <fullName evidence="2">Acyltransferase 3 domain-containing protein</fullName>
    </recommendedName>
</protein>
<comment type="caution">
    <text evidence="3">The sequence shown here is derived from an EMBL/GenBank/DDBJ whole genome shotgun (WGS) entry which is preliminary data.</text>
</comment>
<evidence type="ECO:0000313" key="4">
    <source>
        <dbReference type="EMBL" id="CAF1545983.1"/>
    </source>
</evidence>
<dbReference type="PANTHER" id="PTHR23028">
    <property type="entry name" value="ACETYLTRANSFERASE"/>
    <property type="match status" value="1"/>
</dbReference>
<dbReference type="GO" id="GO:0016020">
    <property type="term" value="C:membrane"/>
    <property type="evidence" value="ECO:0007669"/>
    <property type="project" value="TreeGrafter"/>
</dbReference>
<dbReference type="AlphaFoldDB" id="A0A815SLK6"/>
<dbReference type="EMBL" id="CAJNOR010005112">
    <property type="protein sequence ID" value="CAF1545983.1"/>
    <property type="molecule type" value="Genomic_DNA"/>
</dbReference>
<feature type="transmembrane region" description="Helical" evidence="1">
    <location>
        <begin position="171"/>
        <end position="188"/>
    </location>
</feature>
<feature type="transmembrane region" description="Helical" evidence="1">
    <location>
        <begin position="137"/>
        <end position="155"/>
    </location>
</feature>